<dbReference type="PANTHER" id="PTHR21681:SF0">
    <property type="entry name" value="EUKARYOTIC TRANSLATION INITIATION FACTOR 3 SUBUNIT J"/>
    <property type="match status" value="1"/>
</dbReference>
<organism evidence="6 7">
    <name type="scientific">Sphenostylis stenocarpa</name>
    <dbReference type="NCBI Taxonomy" id="92480"/>
    <lineage>
        <taxon>Eukaryota</taxon>
        <taxon>Viridiplantae</taxon>
        <taxon>Streptophyta</taxon>
        <taxon>Embryophyta</taxon>
        <taxon>Tracheophyta</taxon>
        <taxon>Spermatophyta</taxon>
        <taxon>Magnoliopsida</taxon>
        <taxon>eudicotyledons</taxon>
        <taxon>Gunneridae</taxon>
        <taxon>Pentapetalae</taxon>
        <taxon>rosids</taxon>
        <taxon>fabids</taxon>
        <taxon>Fabales</taxon>
        <taxon>Fabaceae</taxon>
        <taxon>Papilionoideae</taxon>
        <taxon>50 kb inversion clade</taxon>
        <taxon>NPAAA clade</taxon>
        <taxon>indigoferoid/millettioid clade</taxon>
        <taxon>Phaseoleae</taxon>
        <taxon>Sphenostylis</taxon>
    </lineage>
</organism>
<sequence length="364" mass="40618">MFSIARFSQNRVHILLCQSHKTEPSCVQVICGPLLLLHVSSSVSKLYLSLSCVEVATSLTPSSALCKRQKLLRPFSSSTYMNLILVQSCSLESCFIFSNQTRHLYQILSALIPHIGTLLSTAPAPKSETLLLLLLTRVFVPEDEQIAPLDLASKDPVKSKWDDEDVDDNDVKESWEDEDEPAPAPAAPTVKTTEKASKKSSDKVTDKKGKTVEPIKEEPLDPVAEKLRQQRLVEEADYKSTKELFGGGKDEKNLDTFIPKSEIDFLEYAELISHRLRSFEKSYHYMGLLKAVMRLSMTSLKGADAKDIASSVTAIANEKIKAEKEANAGKKKIGGKKKQLNVDKPDEDYIPADRYDALDDYDFM</sequence>
<dbReference type="Gene3D" id="1.10.246.60">
    <property type="entry name" value="Eukaryotic translation initiation factor 3 like domains"/>
    <property type="match status" value="1"/>
</dbReference>
<accession>A0AA86VCV5</accession>
<comment type="subunit">
    <text evidence="4">Component of the eukaryotic translation initiation factor 3 (eIF-3) complex.</text>
</comment>
<dbReference type="AlphaFoldDB" id="A0AA86VCV5"/>
<dbReference type="GO" id="GO:0005852">
    <property type="term" value="C:eukaryotic translation initiation factor 3 complex"/>
    <property type="evidence" value="ECO:0007669"/>
    <property type="project" value="UniProtKB-UniRule"/>
</dbReference>
<feature type="compositionally biased region" description="Basic and acidic residues" evidence="5">
    <location>
        <begin position="192"/>
        <end position="218"/>
    </location>
</feature>
<gene>
    <name evidence="6" type="ORF">AYBTSS11_LOCUS15214</name>
</gene>
<reference evidence="6" key="1">
    <citation type="submission" date="2023-10" db="EMBL/GenBank/DDBJ databases">
        <authorList>
            <person name="Domelevo Entfellner J.-B."/>
        </authorList>
    </citation>
    <scope>NUCLEOTIDE SEQUENCE</scope>
</reference>
<dbReference type="PANTHER" id="PTHR21681">
    <property type="entry name" value="EUKARYOTIC TRANSLATION INITIATION FACTOR 3 SUBUNIT J"/>
    <property type="match status" value="1"/>
</dbReference>
<dbReference type="Pfam" id="PF08597">
    <property type="entry name" value="eIF3_subunit"/>
    <property type="match status" value="1"/>
</dbReference>
<comment type="similarity">
    <text evidence="4">Belongs to the eIF-3 subunit J family.</text>
</comment>
<evidence type="ECO:0000256" key="1">
    <source>
        <dbReference type="ARBA" id="ARBA00022490"/>
    </source>
</evidence>
<dbReference type="GO" id="GO:0033290">
    <property type="term" value="C:eukaryotic 48S preinitiation complex"/>
    <property type="evidence" value="ECO:0007669"/>
    <property type="project" value="UniProtKB-UniRule"/>
</dbReference>
<protein>
    <recommendedName>
        <fullName evidence="4">Eukaryotic translation initiation factor 3 subunit J</fullName>
        <shortName evidence="4">eIF3j</shortName>
    </recommendedName>
</protein>
<dbReference type="Gramene" id="rna-AYBTSS11_LOCUS15214">
    <property type="protein sequence ID" value="CAJ1952277.1"/>
    <property type="gene ID" value="gene-AYBTSS11_LOCUS15214"/>
</dbReference>
<dbReference type="FunFam" id="1.10.246.60:FF:000002">
    <property type="entry name" value="Eukaryotic translation initiation factor 3 subunit J"/>
    <property type="match status" value="1"/>
</dbReference>
<keyword evidence="7" id="KW-1185">Reference proteome</keyword>
<dbReference type="InterPro" id="IPR023194">
    <property type="entry name" value="eIF3-like_dom_sf"/>
</dbReference>
<dbReference type="GO" id="GO:0003743">
    <property type="term" value="F:translation initiation factor activity"/>
    <property type="evidence" value="ECO:0007669"/>
    <property type="project" value="UniProtKB-UniRule"/>
</dbReference>
<evidence type="ECO:0000256" key="5">
    <source>
        <dbReference type="SAM" id="MobiDB-lite"/>
    </source>
</evidence>
<dbReference type="GO" id="GO:0001732">
    <property type="term" value="P:formation of cytoplasmic translation initiation complex"/>
    <property type="evidence" value="ECO:0007669"/>
    <property type="project" value="UniProtKB-UniRule"/>
</dbReference>
<keyword evidence="2 4" id="KW-0396">Initiation factor</keyword>
<evidence type="ECO:0000313" key="7">
    <source>
        <dbReference type="Proteomes" id="UP001189624"/>
    </source>
</evidence>
<proteinExistence type="inferred from homology"/>
<evidence type="ECO:0000256" key="4">
    <source>
        <dbReference type="HAMAP-Rule" id="MF_03009"/>
    </source>
</evidence>
<keyword evidence="3 4" id="KW-0648">Protein biosynthesis</keyword>
<keyword evidence="1 4" id="KW-0963">Cytoplasm</keyword>
<dbReference type="InterPro" id="IPR013906">
    <property type="entry name" value="eIF3j"/>
</dbReference>
<evidence type="ECO:0000313" key="6">
    <source>
        <dbReference type="EMBL" id="CAJ1952277.1"/>
    </source>
</evidence>
<feature type="region of interest" description="Disordered" evidence="5">
    <location>
        <begin position="157"/>
        <end position="218"/>
    </location>
</feature>
<dbReference type="EMBL" id="OY731401">
    <property type="protein sequence ID" value="CAJ1952277.1"/>
    <property type="molecule type" value="Genomic_DNA"/>
</dbReference>
<evidence type="ECO:0000256" key="3">
    <source>
        <dbReference type="ARBA" id="ARBA00022917"/>
    </source>
</evidence>
<evidence type="ECO:0000256" key="2">
    <source>
        <dbReference type="ARBA" id="ARBA00022540"/>
    </source>
</evidence>
<dbReference type="GO" id="GO:0016282">
    <property type="term" value="C:eukaryotic 43S preinitiation complex"/>
    <property type="evidence" value="ECO:0007669"/>
    <property type="project" value="UniProtKB-UniRule"/>
</dbReference>
<dbReference type="HAMAP" id="MF_03009">
    <property type="entry name" value="eIF3j"/>
    <property type="match status" value="1"/>
</dbReference>
<comment type="function">
    <text evidence="4">Component of the eukaryotic translation initiation factor 3 (eIF-3) complex, which is involved in protein synthesis of a specialized repertoire of mRNAs and, together with other initiation factors, stimulates binding of mRNA and methionyl-tRNAi to the 40S ribosome. The eIF-3 complex specifically targets and initiates translation of a subset of mRNAs involved in cell proliferation.</text>
</comment>
<dbReference type="Proteomes" id="UP001189624">
    <property type="component" value="Chromosome 4"/>
</dbReference>
<name>A0AA86VCV5_9FABA</name>
<comment type="subcellular location">
    <subcellularLocation>
        <location evidence="4">Cytoplasm</location>
    </subcellularLocation>
</comment>